<dbReference type="Proteomes" id="UP000199119">
    <property type="component" value="Unassembled WGS sequence"/>
</dbReference>
<dbReference type="InterPro" id="IPR029787">
    <property type="entry name" value="Nucleotide_cyclase"/>
</dbReference>
<dbReference type="SMART" id="SM00267">
    <property type="entry name" value="GGDEF"/>
    <property type="match status" value="1"/>
</dbReference>
<dbReference type="STRING" id="1177982.SAMN04489711_106141"/>
<evidence type="ECO:0000313" key="5">
    <source>
        <dbReference type="EMBL" id="SFE86240.1"/>
    </source>
</evidence>
<dbReference type="SUPFAM" id="SSF55785">
    <property type="entry name" value="PYP-like sensor domain (PAS domain)"/>
    <property type="match status" value="1"/>
</dbReference>
<evidence type="ECO:0000259" key="4">
    <source>
        <dbReference type="PROSITE" id="PS50887"/>
    </source>
</evidence>
<dbReference type="Gene3D" id="3.30.70.270">
    <property type="match status" value="1"/>
</dbReference>
<organism evidence="5 6">
    <name type="scientific">Paracidovorax wautersii</name>
    <dbReference type="NCBI Taxonomy" id="1177982"/>
    <lineage>
        <taxon>Bacteria</taxon>
        <taxon>Pseudomonadati</taxon>
        <taxon>Pseudomonadota</taxon>
        <taxon>Betaproteobacteria</taxon>
        <taxon>Burkholderiales</taxon>
        <taxon>Comamonadaceae</taxon>
        <taxon>Paracidovorax</taxon>
    </lineage>
</organism>
<dbReference type="AlphaFoldDB" id="A0A1I2E210"/>
<dbReference type="FunFam" id="3.30.70.270:FF:000001">
    <property type="entry name" value="Diguanylate cyclase domain protein"/>
    <property type="match status" value="1"/>
</dbReference>
<dbReference type="PROSITE" id="PS50112">
    <property type="entry name" value="PAS"/>
    <property type="match status" value="1"/>
</dbReference>
<dbReference type="CDD" id="cd01949">
    <property type="entry name" value="GGDEF"/>
    <property type="match status" value="1"/>
</dbReference>
<dbReference type="NCBIfam" id="TIGR00229">
    <property type="entry name" value="sensory_box"/>
    <property type="match status" value="1"/>
</dbReference>
<dbReference type="InterPro" id="IPR035965">
    <property type="entry name" value="PAS-like_dom_sf"/>
</dbReference>
<dbReference type="SUPFAM" id="SSF55073">
    <property type="entry name" value="Nucleotide cyclase"/>
    <property type="match status" value="1"/>
</dbReference>
<dbReference type="Pfam" id="PF00563">
    <property type="entry name" value="EAL"/>
    <property type="match status" value="1"/>
</dbReference>
<dbReference type="GO" id="GO:0071732">
    <property type="term" value="P:cellular response to nitric oxide"/>
    <property type="evidence" value="ECO:0007669"/>
    <property type="project" value="UniProtKB-ARBA"/>
</dbReference>
<evidence type="ECO:0000259" key="3">
    <source>
        <dbReference type="PROSITE" id="PS50883"/>
    </source>
</evidence>
<feature type="domain" description="EAL" evidence="3">
    <location>
        <begin position="293"/>
        <end position="546"/>
    </location>
</feature>
<reference evidence="6" key="1">
    <citation type="submission" date="2016-10" db="EMBL/GenBank/DDBJ databases">
        <authorList>
            <person name="Varghese N."/>
            <person name="Submissions S."/>
        </authorList>
    </citation>
    <scope>NUCLEOTIDE SEQUENCE [LARGE SCALE GENOMIC DNA]</scope>
    <source>
        <strain evidence="6">DSM 27981</strain>
    </source>
</reference>
<name>A0A1I2E210_9BURK</name>
<dbReference type="PROSITE" id="PS50887">
    <property type="entry name" value="GGDEF"/>
    <property type="match status" value="1"/>
</dbReference>
<dbReference type="SMART" id="SM00091">
    <property type="entry name" value="PAS"/>
    <property type="match status" value="1"/>
</dbReference>
<dbReference type="InterPro" id="IPR001633">
    <property type="entry name" value="EAL_dom"/>
</dbReference>
<dbReference type="EMBL" id="FONX01000006">
    <property type="protein sequence ID" value="SFE86240.1"/>
    <property type="molecule type" value="Genomic_DNA"/>
</dbReference>
<sequence>MEASPDGILMVDRAGHIVMVNAAMEAISGYASEELCGQSVGIFLPPAARDAHARQLEAYFRSPSGRPMGRGQDFRIMRKDGSLTAVAIALGHTDVSGGTAVAFVRDISDVRGLEARIRFQATHDTLTGLANRWQFGLELEQAIAVSERTGQSFALLLLDLDDFKAINDGYGHAAGERLLLEASRRLQSALRAGDTVARLGGDEFTVVLPAIAQPQDVEQVAAKLLGVLCQPYRMHGFDLAFSASLGIAVYPRDARDATTLLRYADMAMYHAKNSGRASYAFYAHHMGWRMEEKLQLREQLKIALDSDGLELHYQPQVNVATAEVESVEALLRWTHPQLGEIPPSRFIPVAEATGMILALGAWVIDRACRQIAAWTEAGLPLRVAVNLSTQQLRQVDLVEQIERSLARHGARPDLLEIEVTESEAMADPEQARQVLWRLQRLGISITLDDFGTGYSSLAYLKHLPVSRIKIDRDFLRPLLRSPEDAALVRAIVVLAQTLGLRVVAEGVESTEQLSLLVRYGCDAYQGWLFSKAVAAHQIAGLLRSAPPDDALPPTHIDAANETWARRIPSEVQLSK</sequence>
<dbReference type="Pfam" id="PF00989">
    <property type="entry name" value="PAS"/>
    <property type="match status" value="1"/>
</dbReference>
<dbReference type="FunFam" id="3.20.20.450:FF:000001">
    <property type="entry name" value="Cyclic di-GMP phosphodiesterase yahA"/>
    <property type="match status" value="1"/>
</dbReference>
<dbReference type="PANTHER" id="PTHR44757">
    <property type="entry name" value="DIGUANYLATE CYCLASE DGCP"/>
    <property type="match status" value="1"/>
</dbReference>
<evidence type="ECO:0000313" key="6">
    <source>
        <dbReference type="Proteomes" id="UP000199119"/>
    </source>
</evidence>
<dbReference type="InterPro" id="IPR052155">
    <property type="entry name" value="Biofilm_reg_signaling"/>
</dbReference>
<dbReference type="CDD" id="cd00130">
    <property type="entry name" value="PAS"/>
    <property type="match status" value="1"/>
</dbReference>
<dbReference type="CDD" id="cd01948">
    <property type="entry name" value="EAL"/>
    <property type="match status" value="1"/>
</dbReference>
<gene>
    <name evidence="5" type="ORF">SAMN04489711_106141</name>
</gene>
<dbReference type="PANTHER" id="PTHR44757:SF2">
    <property type="entry name" value="BIOFILM ARCHITECTURE MAINTENANCE PROTEIN MBAA"/>
    <property type="match status" value="1"/>
</dbReference>
<dbReference type="InterPro" id="IPR043128">
    <property type="entry name" value="Rev_trsase/Diguanyl_cyclase"/>
</dbReference>
<dbReference type="InterPro" id="IPR000014">
    <property type="entry name" value="PAS"/>
</dbReference>
<dbReference type="SMART" id="SM00052">
    <property type="entry name" value="EAL"/>
    <property type="match status" value="1"/>
</dbReference>
<keyword evidence="6" id="KW-1185">Reference proteome</keyword>
<protein>
    <submittedName>
        <fullName evidence="5">PAS domain S-box-containing protein/diguanylate cyclase (GGDEF) domain-containing protein</fullName>
    </submittedName>
</protein>
<dbReference type="InterPro" id="IPR013767">
    <property type="entry name" value="PAS_fold"/>
</dbReference>
<evidence type="ECO:0000259" key="2">
    <source>
        <dbReference type="PROSITE" id="PS50112"/>
    </source>
</evidence>
<feature type="domain" description="PAS" evidence="2">
    <location>
        <begin position="1"/>
        <end position="63"/>
    </location>
</feature>
<dbReference type="InterPro" id="IPR000160">
    <property type="entry name" value="GGDEF_dom"/>
</dbReference>
<dbReference type="PROSITE" id="PS50883">
    <property type="entry name" value="EAL"/>
    <property type="match status" value="1"/>
</dbReference>
<proteinExistence type="predicted"/>
<dbReference type="Gene3D" id="3.30.450.20">
    <property type="entry name" value="PAS domain"/>
    <property type="match status" value="1"/>
</dbReference>
<dbReference type="SUPFAM" id="SSF141868">
    <property type="entry name" value="EAL domain-like"/>
    <property type="match status" value="1"/>
</dbReference>
<dbReference type="GO" id="GO:0006355">
    <property type="term" value="P:regulation of DNA-templated transcription"/>
    <property type="evidence" value="ECO:0007669"/>
    <property type="project" value="InterPro"/>
</dbReference>
<feature type="domain" description="GGDEF" evidence="4">
    <location>
        <begin position="151"/>
        <end position="284"/>
    </location>
</feature>
<dbReference type="InterPro" id="IPR035919">
    <property type="entry name" value="EAL_sf"/>
</dbReference>
<dbReference type="NCBIfam" id="TIGR00254">
    <property type="entry name" value="GGDEF"/>
    <property type="match status" value="1"/>
</dbReference>
<dbReference type="Pfam" id="PF00990">
    <property type="entry name" value="GGDEF"/>
    <property type="match status" value="1"/>
</dbReference>
<comment type="catalytic activity">
    <reaction evidence="1">
        <text>3',3'-c-di-GMP + H2O = 5'-phosphoguanylyl(3'-&gt;5')guanosine + H(+)</text>
        <dbReference type="Rhea" id="RHEA:24902"/>
        <dbReference type="ChEBI" id="CHEBI:15377"/>
        <dbReference type="ChEBI" id="CHEBI:15378"/>
        <dbReference type="ChEBI" id="CHEBI:58754"/>
        <dbReference type="ChEBI" id="CHEBI:58805"/>
        <dbReference type="EC" id="3.1.4.52"/>
    </reaction>
    <physiologicalReaction direction="left-to-right" evidence="1">
        <dbReference type="Rhea" id="RHEA:24903"/>
    </physiologicalReaction>
</comment>
<dbReference type="GO" id="GO:0071111">
    <property type="term" value="F:cyclic-guanylate-specific phosphodiesterase activity"/>
    <property type="evidence" value="ECO:0007669"/>
    <property type="project" value="UniProtKB-EC"/>
</dbReference>
<dbReference type="Gene3D" id="3.20.20.450">
    <property type="entry name" value="EAL domain"/>
    <property type="match status" value="1"/>
</dbReference>
<accession>A0A1I2E210</accession>
<evidence type="ECO:0000256" key="1">
    <source>
        <dbReference type="ARBA" id="ARBA00051114"/>
    </source>
</evidence>